<name>A0ACB6QTM5_9PLEO</name>
<evidence type="ECO:0000313" key="2">
    <source>
        <dbReference type="Proteomes" id="UP000799755"/>
    </source>
</evidence>
<evidence type="ECO:0000313" key="1">
    <source>
        <dbReference type="EMBL" id="KAF2470349.1"/>
    </source>
</evidence>
<gene>
    <name evidence="1" type="ORF">BDR25DRAFT_303875</name>
</gene>
<accession>A0ACB6QTM5</accession>
<keyword evidence="2" id="KW-1185">Reference proteome</keyword>
<comment type="caution">
    <text evidence="1">The sequence shown here is derived from an EMBL/GenBank/DDBJ whole genome shotgun (WGS) entry which is preliminary data.</text>
</comment>
<dbReference type="EMBL" id="MU003508">
    <property type="protein sequence ID" value="KAF2470349.1"/>
    <property type="molecule type" value="Genomic_DNA"/>
</dbReference>
<protein>
    <submittedName>
        <fullName evidence="1">Uncharacterized protein</fullName>
    </submittedName>
</protein>
<sequence length="298" mass="34296">MMSKKPAILLSSYSSLPPFCYTPSQSGTSCRHPHSRASWGTRNYAQHTSSHCEESDLTWPDPVHPHKTPTPYQILAIRRDEAYSKHRFYSLVKLYHPDATPTSPVAHLPHTIRLERYRLLVTAHSILSDDAKRRAYDLWGHGWAAHPQNPSHHSPYPSAQNHWQSRNDPMRNATWEDWEQWYRREHEEQHTQDPRAVAVSNFAFVALIFTIVSLGGVMQGTRANMFSSNIMEHRDKVHKEAATELAKSHRATLMAAGDRDERIQTFLRHRDAIHAGEDAYQRILPPSETCATDTIRKQ</sequence>
<proteinExistence type="predicted"/>
<dbReference type="Proteomes" id="UP000799755">
    <property type="component" value="Unassembled WGS sequence"/>
</dbReference>
<organism evidence="1 2">
    <name type="scientific">Lindgomyces ingoldianus</name>
    <dbReference type="NCBI Taxonomy" id="673940"/>
    <lineage>
        <taxon>Eukaryota</taxon>
        <taxon>Fungi</taxon>
        <taxon>Dikarya</taxon>
        <taxon>Ascomycota</taxon>
        <taxon>Pezizomycotina</taxon>
        <taxon>Dothideomycetes</taxon>
        <taxon>Pleosporomycetidae</taxon>
        <taxon>Pleosporales</taxon>
        <taxon>Lindgomycetaceae</taxon>
        <taxon>Lindgomyces</taxon>
    </lineage>
</organism>
<reference evidence="1" key="1">
    <citation type="journal article" date="2020" name="Stud. Mycol.">
        <title>101 Dothideomycetes genomes: a test case for predicting lifestyles and emergence of pathogens.</title>
        <authorList>
            <person name="Haridas S."/>
            <person name="Albert R."/>
            <person name="Binder M."/>
            <person name="Bloem J."/>
            <person name="Labutti K."/>
            <person name="Salamov A."/>
            <person name="Andreopoulos B."/>
            <person name="Baker S."/>
            <person name="Barry K."/>
            <person name="Bills G."/>
            <person name="Bluhm B."/>
            <person name="Cannon C."/>
            <person name="Castanera R."/>
            <person name="Culley D."/>
            <person name="Daum C."/>
            <person name="Ezra D."/>
            <person name="Gonzalez J."/>
            <person name="Henrissat B."/>
            <person name="Kuo A."/>
            <person name="Liang C."/>
            <person name="Lipzen A."/>
            <person name="Lutzoni F."/>
            <person name="Magnuson J."/>
            <person name="Mondo S."/>
            <person name="Nolan M."/>
            <person name="Ohm R."/>
            <person name="Pangilinan J."/>
            <person name="Park H.-J."/>
            <person name="Ramirez L."/>
            <person name="Alfaro M."/>
            <person name="Sun H."/>
            <person name="Tritt A."/>
            <person name="Yoshinaga Y."/>
            <person name="Zwiers L.-H."/>
            <person name="Turgeon B."/>
            <person name="Goodwin S."/>
            <person name="Spatafora J."/>
            <person name="Crous P."/>
            <person name="Grigoriev I."/>
        </authorList>
    </citation>
    <scope>NUCLEOTIDE SEQUENCE</scope>
    <source>
        <strain evidence="1">ATCC 200398</strain>
    </source>
</reference>